<organism evidence="2 3">
    <name type="scientific">Stentor coeruleus</name>
    <dbReference type="NCBI Taxonomy" id="5963"/>
    <lineage>
        <taxon>Eukaryota</taxon>
        <taxon>Sar</taxon>
        <taxon>Alveolata</taxon>
        <taxon>Ciliophora</taxon>
        <taxon>Postciliodesmatophora</taxon>
        <taxon>Heterotrichea</taxon>
        <taxon>Heterotrichida</taxon>
        <taxon>Stentoridae</taxon>
        <taxon>Stentor</taxon>
    </lineage>
</organism>
<accession>A0A1R2C0J1</accession>
<keyword evidence="3" id="KW-1185">Reference proteome</keyword>
<sequence>MEQTSSLLTSKIRKNSFYHLCIFTITALSSILFGIFLSYLPLAITLAVTSIITLISGITGYKINAQTSKSYILKHFIIEILLLAAWDFGGVICIVFIISELKNSETLEKAIIIALCCLVYIGIFVFFWGTFMVVNRLVTHLNKRRLSFNPNLTTIKVQNAHINNSQAISMSQNFHEPRKVSINTISLQLNT</sequence>
<dbReference type="AlphaFoldDB" id="A0A1R2C0J1"/>
<feature type="transmembrane region" description="Helical" evidence="1">
    <location>
        <begin position="110"/>
        <end position="134"/>
    </location>
</feature>
<reference evidence="2 3" key="1">
    <citation type="submission" date="2016-11" db="EMBL/GenBank/DDBJ databases">
        <title>The macronuclear genome of Stentor coeruleus: a giant cell with tiny introns.</title>
        <authorList>
            <person name="Slabodnick M."/>
            <person name="Ruby J.G."/>
            <person name="Reiff S.B."/>
            <person name="Swart E.C."/>
            <person name="Gosai S."/>
            <person name="Prabakaran S."/>
            <person name="Witkowska E."/>
            <person name="Larue G.E."/>
            <person name="Fisher S."/>
            <person name="Freeman R.M."/>
            <person name="Gunawardena J."/>
            <person name="Chu W."/>
            <person name="Stover N.A."/>
            <person name="Gregory B.D."/>
            <person name="Nowacki M."/>
            <person name="Derisi J."/>
            <person name="Roy S.W."/>
            <person name="Marshall W.F."/>
            <person name="Sood P."/>
        </authorList>
    </citation>
    <scope>NUCLEOTIDE SEQUENCE [LARGE SCALE GENOMIC DNA]</scope>
    <source>
        <strain evidence="2">WM001</strain>
    </source>
</reference>
<evidence type="ECO:0000256" key="1">
    <source>
        <dbReference type="SAM" id="Phobius"/>
    </source>
</evidence>
<evidence type="ECO:0000313" key="2">
    <source>
        <dbReference type="EMBL" id="OMJ82521.1"/>
    </source>
</evidence>
<comment type="caution">
    <text evidence="2">The sequence shown here is derived from an EMBL/GenBank/DDBJ whole genome shotgun (WGS) entry which is preliminary data.</text>
</comment>
<keyword evidence="1" id="KW-0472">Membrane</keyword>
<proteinExistence type="predicted"/>
<keyword evidence="1" id="KW-1133">Transmembrane helix</keyword>
<feature type="transmembrane region" description="Helical" evidence="1">
    <location>
        <begin position="43"/>
        <end position="64"/>
    </location>
</feature>
<dbReference type="Proteomes" id="UP000187209">
    <property type="component" value="Unassembled WGS sequence"/>
</dbReference>
<dbReference type="EMBL" id="MPUH01000337">
    <property type="protein sequence ID" value="OMJ82521.1"/>
    <property type="molecule type" value="Genomic_DNA"/>
</dbReference>
<name>A0A1R2C0J1_9CILI</name>
<protein>
    <submittedName>
        <fullName evidence="2">Uncharacterized protein</fullName>
    </submittedName>
</protein>
<keyword evidence="1" id="KW-0812">Transmembrane</keyword>
<gene>
    <name evidence="2" type="ORF">SteCoe_16741</name>
</gene>
<feature type="transmembrane region" description="Helical" evidence="1">
    <location>
        <begin position="76"/>
        <end position="98"/>
    </location>
</feature>
<evidence type="ECO:0000313" key="3">
    <source>
        <dbReference type="Proteomes" id="UP000187209"/>
    </source>
</evidence>
<feature type="transmembrane region" description="Helical" evidence="1">
    <location>
        <begin position="17"/>
        <end position="37"/>
    </location>
</feature>